<gene>
    <name evidence="1" type="ordered locus">Mflv_5424</name>
</gene>
<accession>A4TG53</accession>
<keyword evidence="1" id="KW-0614">Plasmid</keyword>
<sequence>MSVGLADPLLTAFIEQGANISIEVAPYLWSDLVARRTALGLSANDLSALLRIEPGKYRSRESGAREVGPHLVGELIKMEAFVACEAATLVAAAPVAGAVVLQAATEHAAFIDGRPDAVTTLHRDPYPLVLQHVAVGRAAGALSRAGRDVEVHRGARRFDLAARRLAVGLGKNQASTLFRIGEKSYYNAERGAKPPQAGLIAELQAIDDFIASTATELEWVDSDSVREIVMLDDQDLFEREYPRARTRRDGVPYPCLVHAVCAARLAGELEAAGMSVRVVVDVNEYRGDTDHSADHSS</sequence>
<reference evidence="1" key="1">
    <citation type="submission" date="2007-04" db="EMBL/GenBank/DDBJ databases">
        <title>Complete sequence of plasmid1 pMFLV01 of Mycobacterium gilvum PYR-GCK.</title>
        <authorList>
            <consortium name="US DOE Joint Genome Institute"/>
            <person name="Copeland A."/>
            <person name="Lucas S."/>
            <person name="Lapidus A."/>
            <person name="Barry K."/>
            <person name="Detter J.C."/>
            <person name="Glavina del Rio T."/>
            <person name="Hammon N."/>
            <person name="Israni S."/>
            <person name="Dalin E."/>
            <person name="Tice H."/>
            <person name="Pitluck S."/>
            <person name="Chain P."/>
            <person name="Malfatti S."/>
            <person name="Shin M."/>
            <person name="Vergez L."/>
            <person name="Schmutz J."/>
            <person name="Larimer F."/>
            <person name="Land M."/>
            <person name="Hauser L."/>
            <person name="Kyrpides N."/>
            <person name="Mikhailova N."/>
            <person name="Miller C."/>
            <person name="Richardson P."/>
        </authorList>
    </citation>
    <scope>NUCLEOTIDE SEQUENCE</scope>
    <source>
        <strain evidence="1">PYR-GCK</strain>
        <plasmid evidence="1">pMFLV01</plasmid>
    </source>
</reference>
<dbReference type="KEGG" id="mgi:Mflv_5424"/>
<protein>
    <submittedName>
        <fullName evidence="1">Uncharacterized protein</fullName>
    </submittedName>
</protein>
<dbReference type="EMBL" id="CP000657">
    <property type="protein sequence ID" value="ABP47885.1"/>
    <property type="molecule type" value="Genomic_DNA"/>
</dbReference>
<organism evidence="1">
    <name type="scientific">Mycolicibacterium gilvum (strain PYR-GCK)</name>
    <name type="common">Mycobacterium gilvum (strain PYR-GCK)</name>
    <dbReference type="NCBI Taxonomy" id="350054"/>
    <lineage>
        <taxon>Bacteria</taxon>
        <taxon>Bacillati</taxon>
        <taxon>Actinomycetota</taxon>
        <taxon>Actinomycetes</taxon>
        <taxon>Mycobacteriales</taxon>
        <taxon>Mycobacteriaceae</taxon>
        <taxon>Mycolicibacterium</taxon>
    </lineage>
</organism>
<dbReference type="HOGENOM" id="CLU_085686_0_0_11"/>
<evidence type="ECO:0000313" key="1">
    <source>
        <dbReference type="EMBL" id="ABP47885.1"/>
    </source>
</evidence>
<name>A4TG53_MYCGI</name>
<geneLocation type="plasmid" evidence="1">
    <name>pMFLV01</name>
</geneLocation>
<dbReference type="AlphaFoldDB" id="A4TG53"/>
<proteinExistence type="predicted"/>
<dbReference type="OrthoDB" id="4700443at2"/>